<gene>
    <name evidence="1" type="ORF">C4B59_06340</name>
</gene>
<organism evidence="1 2">
    <name type="scientific">Candidatus Methanogaster sp</name>
    <dbReference type="NCBI Taxonomy" id="3386292"/>
    <lineage>
        <taxon>Archaea</taxon>
        <taxon>Methanobacteriati</taxon>
        <taxon>Methanobacteriota</taxon>
        <taxon>Stenosarchaea group</taxon>
        <taxon>Methanomicrobia</taxon>
        <taxon>Methanosarcinales</taxon>
        <taxon>ANME-2 cluster</taxon>
        <taxon>Candidatus Methanogasteraceae</taxon>
        <taxon>Candidatus Methanogaster</taxon>
    </lineage>
</organism>
<name>A0AC61L3I9_9EURY</name>
<evidence type="ECO:0000313" key="1">
    <source>
        <dbReference type="EMBL" id="PXF60968.1"/>
    </source>
</evidence>
<sequence length="187" mass="21216">MAIADVGVTMVELLKERMADMIPPDSIVLTSPGEVEATDAVRLSLFLYRVVENAHLKNREMELVNTSKLRYPPLTLDLSYLLTSYPSSGVQDKTEKTKEAHSILGKALWIFHDNPILRGSVLRGSLAENNEELHISQTLLNLDDMTKIWSTFQDTPFRPSICYLVTPVQIGSDRETRADRVLERRFK</sequence>
<proteinExistence type="predicted"/>
<reference evidence="1" key="1">
    <citation type="submission" date="2018-01" db="EMBL/GenBank/DDBJ databases">
        <authorList>
            <person name="Krukenberg V."/>
        </authorList>
    </citation>
    <scope>NUCLEOTIDE SEQUENCE</scope>
    <source>
        <strain evidence="1">E20ANME2</strain>
    </source>
</reference>
<accession>A0AC61L3I9</accession>
<dbReference type="EMBL" id="PQXF01000009">
    <property type="protein sequence ID" value="PXF60968.1"/>
    <property type="molecule type" value="Genomic_DNA"/>
</dbReference>
<dbReference type="Proteomes" id="UP000248329">
    <property type="component" value="Unassembled WGS sequence"/>
</dbReference>
<evidence type="ECO:0000313" key="2">
    <source>
        <dbReference type="Proteomes" id="UP000248329"/>
    </source>
</evidence>
<protein>
    <submittedName>
        <fullName evidence="1">DUF4255 domain-containing protein</fullName>
    </submittedName>
</protein>
<comment type="caution">
    <text evidence="1">The sequence shown here is derived from an EMBL/GenBank/DDBJ whole genome shotgun (WGS) entry which is preliminary data.</text>
</comment>